<evidence type="ECO:0000313" key="3">
    <source>
        <dbReference type="Proteomes" id="UP000010552"/>
    </source>
</evidence>
<evidence type="ECO:0000256" key="1">
    <source>
        <dbReference type="SAM" id="MobiDB-lite"/>
    </source>
</evidence>
<gene>
    <name evidence="2" type="ORF">PAL_GLEAN10009522</name>
</gene>
<organism evidence="2 3">
    <name type="scientific">Pteropus alecto</name>
    <name type="common">Black flying fox</name>
    <dbReference type="NCBI Taxonomy" id="9402"/>
    <lineage>
        <taxon>Eukaryota</taxon>
        <taxon>Metazoa</taxon>
        <taxon>Chordata</taxon>
        <taxon>Craniata</taxon>
        <taxon>Vertebrata</taxon>
        <taxon>Euteleostomi</taxon>
        <taxon>Mammalia</taxon>
        <taxon>Eutheria</taxon>
        <taxon>Laurasiatheria</taxon>
        <taxon>Chiroptera</taxon>
        <taxon>Yinpterochiroptera</taxon>
        <taxon>Pteropodoidea</taxon>
        <taxon>Pteropodidae</taxon>
        <taxon>Pteropodinae</taxon>
        <taxon>Pteropus</taxon>
    </lineage>
</organism>
<feature type="compositionally biased region" description="Basic residues" evidence="1">
    <location>
        <begin position="65"/>
        <end position="81"/>
    </location>
</feature>
<keyword evidence="3" id="KW-1185">Reference proteome</keyword>
<dbReference type="Proteomes" id="UP000010552">
    <property type="component" value="Unassembled WGS sequence"/>
</dbReference>
<accession>L5L4D2</accession>
<protein>
    <submittedName>
        <fullName evidence="2">Uncharacterized protein</fullName>
    </submittedName>
</protein>
<feature type="region of interest" description="Disordered" evidence="1">
    <location>
        <begin position="55"/>
        <end position="81"/>
    </location>
</feature>
<dbReference type="InParanoid" id="L5L4D2"/>
<reference evidence="3" key="1">
    <citation type="journal article" date="2013" name="Science">
        <title>Comparative analysis of bat genomes provides insight into the evolution of flight and immunity.</title>
        <authorList>
            <person name="Zhang G."/>
            <person name="Cowled C."/>
            <person name="Shi Z."/>
            <person name="Huang Z."/>
            <person name="Bishop-Lilly K.A."/>
            <person name="Fang X."/>
            <person name="Wynne J.W."/>
            <person name="Xiong Z."/>
            <person name="Baker M.L."/>
            <person name="Zhao W."/>
            <person name="Tachedjian M."/>
            <person name="Zhu Y."/>
            <person name="Zhou P."/>
            <person name="Jiang X."/>
            <person name="Ng J."/>
            <person name="Yang L."/>
            <person name="Wu L."/>
            <person name="Xiao J."/>
            <person name="Feng Y."/>
            <person name="Chen Y."/>
            <person name="Sun X."/>
            <person name="Zhang Y."/>
            <person name="Marsh G.A."/>
            <person name="Crameri G."/>
            <person name="Broder C.C."/>
            <person name="Frey K.G."/>
            <person name="Wang L.F."/>
            <person name="Wang J."/>
        </authorList>
    </citation>
    <scope>NUCLEOTIDE SEQUENCE [LARGE SCALE GENOMIC DNA]</scope>
</reference>
<sequence>MPPLLPALYLSKFYPSLQHLLKCHNLHKAFPDLSSPAVLIGTQAGIFHGPETVLGAQITTPPPPKKGKKKEKLFKRTKQKC</sequence>
<dbReference type="AlphaFoldDB" id="L5L4D2"/>
<name>L5L4D2_PTEAL</name>
<dbReference type="EMBL" id="KB030332">
    <property type="protein sequence ID" value="ELK18295.1"/>
    <property type="molecule type" value="Genomic_DNA"/>
</dbReference>
<evidence type="ECO:0000313" key="2">
    <source>
        <dbReference type="EMBL" id="ELK18295.1"/>
    </source>
</evidence>
<proteinExistence type="predicted"/>